<reference evidence="1" key="1">
    <citation type="submission" date="2020-11" db="EMBL/GenBank/DDBJ databases">
        <title>Isolation and identification of active actinomycetes.</title>
        <authorList>
            <person name="Yu B."/>
        </authorList>
    </citation>
    <scope>NUCLEOTIDE SEQUENCE</scope>
    <source>
        <strain evidence="1">NEAU-YB345</strain>
    </source>
</reference>
<name>A0A931FHR1_9ACTN</name>
<evidence type="ECO:0000313" key="2">
    <source>
        <dbReference type="Proteomes" id="UP000657385"/>
    </source>
</evidence>
<sequence length="151" mass="17306">MGDQPVVPEEVGEWEVFARLPRTTWAMDRAWRRQMARAFDDLADDLDQGRWPQPACTAEEMALHLAIEEAPGYLEQVREDKDNAHHAMPEHENDYDWDACSDEFFQDTDVLMLFDPALAHLGEPGSDLAADAWFEPFGNTSARAPERGFRR</sequence>
<organism evidence="1 2">
    <name type="scientific">Streptacidiphilus fuscans</name>
    <dbReference type="NCBI Taxonomy" id="2789292"/>
    <lineage>
        <taxon>Bacteria</taxon>
        <taxon>Bacillati</taxon>
        <taxon>Actinomycetota</taxon>
        <taxon>Actinomycetes</taxon>
        <taxon>Kitasatosporales</taxon>
        <taxon>Streptomycetaceae</taxon>
        <taxon>Streptacidiphilus</taxon>
    </lineage>
</organism>
<accession>A0A931FHR1</accession>
<dbReference type="Proteomes" id="UP000657385">
    <property type="component" value="Unassembled WGS sequence"/>
</dbReference>
<proteinExistence type="predicted"/>
<evidence type="ECO:0000313" key="1">
    <source>
        <dbReference type="EMBL" id="MBF9073908.1"/>
    </source>
</evidence>
<dbReference type="AlphaFoldDB" id="A0A931FHR1"/>
<keyword evidence="2" id="KW-1185">Reference proteome</keyword>
<protein>
    <submittedName>
        <fullName evidence="1">Uncharacterized protein</fullName>
    </submittedName>
</protein>
<dbReference type="EMBL" id="JADPRT010000029">
    <property type="protein sequence ID" value="MBF9073908.1"/>
    <property type="molecule type" value="Genomic_DNA"/>
</dbReference>
<comment type="caution">
    <text evidence="1">The sequence shown here is derived from an EMBL/GenBank/DDBJ whole genome shotgun (WGS) entry which is preliminary data.</text>
</comment>
<gene>
    <name evidence="1" type="ORF">I2501_38445</name>
</gene>
<dbReference type="RefSeq" id="WP_196198725.1">
    <property type="nucleotide sequence ID" value="NZ_JADPRT010000029.1"/>
</dbReference>